<proteinExistence type="predicted"/>
<accession>A0A6B0UZU4</accession>
<protein>
    <submittedName>
        <fullName evidence="1">Uncharacterized protein</fullName>
    </submittedName>
</protein>
<evidence type="ECO:0000313" key="1">
    <source>
        <dbReference type="EMBL" id="MXU95397.1"/>
    </source>
</evidence>
<organism evidence="1">
    <name type="scientific">Ixodes ricinus</name>
    <name type="common">Common tick</name>
    <name type="synonym">Acarus ricinus</name>
    <dbReference type="NCBI Taxonomy" id="34613"/>
    <lineage>
        <taxon>Eukaryota</taxon>
        <taxon>Metazoa</taxon>
        <taxon>Ecdysozoa</taxon>
        <taxon>Arthropoda</taxon>
        <taxon>Chelicerata</taxon>
        <taxon>Arachnida</taxon>
        <taxon>Acari</taxon>
        <taxon>Parasitiformes</taxon>
        <taxon>Ixodida</taxon>
        <taxon>Ixodoidea</taxon>
        <taxon>Ixodidae</taxon>
        <taxon>Ixodinae</taxon>
        <taxon>Ixodes</taxon>
    </lineage>
</organism>
<reference evidence="1" key="1">
    <citation type="submission" date="2019-12" db="EMBL/GenBank/DDBJ databases">
        <title>An insight into the sialome of adult female Ixodes ricinus ticks feeding for 6 days.</title>
        <authorList>
            <person name="Perner J."/>
            <person name="Ribeiro J.M.C."/>
        </authorList>
    </citation>
    <scope>NUCLEOTIDE SEQUENCE</scope>
    <source>
        <strain evidence="1">Semi-engorged</strain>
        <tissue evidence="1">Salivary glands</tissue>
    </source>
</reference>
<name>A0A6B0UZU4_IXORI</name>
<dbReference type="EMBL" id="GIFC01013314">
    <property type="protein sequence ID" value="MXU95397.1"/>
    <property type="molecule type" value="Transcribed_RNA"/>
</dbReference>
<dbReference type="AlphaFoldDB" id="A0A6B0UZU4"/>
<sequence length="185" mass="21116">MFFHVRRALSMALSLLSVRMRRCLAGLVSFLGVFPLRELRLRTLGMPRRHVPGTPHVRDPLRVRDVPVQIYVHRQQAIHHAEQFFFVSCLVVVLHEMSESLHHLQTVQLVVVVIVVHPHKIEGGFFGLQLSQLGQMKHPREVSPDVIGVPNNLRGAVLAPQVCQICRQLFVLERPDTIGRCEPRD</sequence>